<dbReference type="EMBL" id="JACCHS010000035">
    <property type="protein sequence ID" value="NYT46744.1"/>
    <property type="molecule type" value="Genomic_DNA"/>
</dbReference>
<evidence type="ECO:0000256" key="1">
    <source>
        <dbReference type="SAM" id="Phobius"/>
    </source>
</evidence>
<keyword evidence="1" id="KW-0472">Membrane</keyword>
<proteinExistence type="predicted"/>
<feature type="transmembrane region" description="Helical" evidence="1">
    <location>
        <begin position="12"/>
        <end position="32"/>
    </location>
</feature>
<dbReference type="Proteomes" id="UP000537890">
    <property type="component" value="Unassembled WGS sequence"/>
</dbReference>
<accession>A0A7Z0MNC7</accession>
<evidence type="ECO:0000313" key="2">
    <source>
        <dbReference type="EMBL" id="NYT46744.1"/>
    </source>
</evidence>
<keyword evidence="1" id="KW-1133">Transmembrane helix</keyword>
<organism evidence="2 3">
    <name type="scientific">Candidatus Methanofishera endochildressiae</name>
    <dbReference type="NCBI Taxonomy" id="2738884"/>
    <lineage>
        <taxon>Bacteria</taxon>
        <taxon>Pseudomonadati</taxon>
        <taxon>Pseudomonadota</taxon>
        <taxon>Gammaproteobacteria</taxon>
        <taxon>Candidatus Methanofishera</taxon>
    </lineage>
</organism>
<reference evidence="2 3" key="1">
    <citation type="submission" date="2020-05" db="EMBL/GenBank/DDBJ databases">
        <title>Horizontal transmission and recombination maintain forever young bacterial symbiont genomes.</title>
        <authorList>
            <person name="Russell S.L."/>
            <person name="Pepper-Tunick E."/>
            <person name="Svedberg J."/>
            <person name="Byrne A."/>
            <person name="Ruelas Castillo J."/>
            <person name="Vollmers C."/>
            <person name="Beinart R.A."/>
            <person name="Corbett-Detig R."/>
        </authorList>
    </citation>
    <scope>NUCLEOTIDE SEQUENCE [LARGE SCALE GENOMIC DNA]</scope>
    <source>
        <strain evidence="2">4727-3</strain>
    </source>
</reference>
<gene>
    <name evidence="2" type="ORF">H0A75_02925</name>
</gene>
<protein>
    <submittedName>
        <fullName evidence="2">Uncharacterized protein</fullName>
    </submittedName>
</protein>
<evidence type="ECO:0000313" key="3">
    <source>
        <dbReference type="Proteomes" id="UP000537890"/>
    </source>
</evidence>
<name>A0A7Z0MNC7_9GAMM</name>
<dbReference type="AlphaFoldDB" id="A0A7Z0MNC7"/>
<comment type="caution">
    <text evidence="2">The sequence shown here is derived from an EMBL/GenBank/DDBJ whole genome shotgun (WGS) entry which is preliminary data.</text>
</comment>
<keyword evidence="1" id="KW-0812">Transmembrane</keyword>
<sequence>MSEYKTGKKVRYITSIIFILFMAFIVGGSYFAQQNEATTESTTTF</sequence>